<feature type="region of interest" description="Disordered" evidence="1">
    <location>
        <begin position="501"/>
        <end position="541"/>
    </location>
</feature>
<proteinExistence type="predicted"/>
<feature type="region of interest" description="Disordered" evidence="1">
    <location>
        <begin position="228"/>
        <end position="264"/>
    </location>
</feature>
<dbReference type="EMBL" id="LN714481">
    <property type="protein sequence ID" value="CEL66474.1"/>
    <property type="molecule type" value="Genomic_DNA"/>
</dbReference>
<feature type="compositionally biased region" description="Basic and acidic residues" evidence="1">
    <location>
        <begin position="507"/>
        <end position="527"/>
    </location>
</feature>
<protein>
    <recommendedName>
        <fullName evidence="5">CUE domain-containing protein</fullName>
    </recommendedName>
</protein>
<reference evidence="4" key="3">
    <citation type="journal article" date="2012" name="PLoS Pathog.">
        <title>Comparative genomics of the apicomplexan parasites Toxoplasma gondii and Neospora caninum: Coccidia differing in host range and transmission strategy.</title>
        <authorList>
            <person name="Reid A.J."/>
            <person name="Vermont S.J."/>
            <person name="Cotton J.A."/>
            <person name="Harris D."/>
            <person name="Hill-Cawthorne G.A."/>
            <person name="Konen-Waisman S."/>
            <person name="Latham S.M."/>
            <person name="Mourier T."/>
            <person name="Norton R."/>
            <person name="Quail M.A."/>
            <person name="Sanders M."/>
            <person name="Shanmugam D."/>
            <person name="Sohal A."/>
            <person name="Wasmuth J.D."/>
            <person name="Brunk B."/>
            <person name="Grigg M.E."/>
            <person name="Howard J.C."/>
            <person name="Parkinson J."/>
            <person name="Roos D.S."/>
            <person name="Trees A.J."/>
            <person name="Berriman M."/>
            <person name="Pain A."/>
            <person name="Wastling J.M."/>
        </authorList>
    </citation>
    <scope>NUCLEOTIDE SEQUENCE [LARGE SCALE GENOMIC DNA]</scope>
    <source>
        <strain evidence="4">Liverpool</strain>
    </source>
</reference>
<dbReference type="VEuPathDB" id="ToxoDB:NCLIV_022860"/>
<feature type="region of interest" description="Disordered" evidence="1">
    <location>
        <begin position="434"/>
        <end position="458"/>
    </location>
</feature>
<dbReference type="AlphaFoldDB" id="F0VFK3"/>
<accession>F0VFK3</accession>
<dbReference type="InParanoid" id="F0VFK3"/>
<feature type="region of interest" description="Disordered" evidence="1">
    <location>
        <begin position="375"/>
        <end position="422"/>
    </location>
</feature>
<feature type="region of interest" description="Disordered" evidence="1">
    <location>
        <begin position="152"/>
        <end position="195"/>
    </location>
</feature>
<evidence type="ECO:0000313" key="4">
    <source>
        <dbReference type="Proteomes" id="UP000007494"/>
    </source>
</evidence>
<dbReference type="OrthoDB" id="331998at2759"/>
<gene>
    <name evidence="3" type="ORF">BN1204_022860</name>
    <name evidence="2" type="ORF">NCLIV_022860</name>
</gene>
<reference evidence="3" key="4">
    <citation type="journal article" date="2015" name="PLoS ONE">
        <title>Comprehensive Evaluation of Toxoplasma gondii VEG and Neospora caninum LIV Genomes with Tachyzoite Stage Transcriptome and Proteome Defines Novel Transcript Features.</title>
        <authorList>
            <person name="Ramaprasad A."/>
            <person name="Mourier T."/>
            <person name="Naeem R."/>
            <person name="Malas T.B."/>
            <person name="Moussa E."/>
            <person name="Panigrahi A."/>
            <person name="Vermont S.J."/>
            <person name="Otto T.D."/>
            <person name="Wastling J."/>
            <person name="Pain A."/>
        </authorList>
    </citation>
    <scope>NUCLEOTIDE SEQUENCE</scope>
    <source>
        <strain evidence="3">Liverpool</strain>
    </source>
</reference>
<evidence type="ECO:0008006" key="5">
    <source>
        <dbReference type="Google" id="ProtNLM"/>
    </source>
</evidence>
<feature type="compositionally biased region" description="Polar residues" evidence="1">
    <location>
        <begin position="253"/>
        <end position="262"/>
    </location>
</feature>
<feature type="region of interest" description="Disordered" evidence="1">
    <location>
        <begin position="282"/>
        <end position="326"/>
    </location>
</feature>
<feature type="compositionally biased region" description="Basic and acidic residues" evidence="1">
    <location>
        <begin position="1"/>
        <end position="13"/>
    </location>
</feature>
<feature type="compositionally biased region" description="Polar residues" evidence="1">
    <location>
        <begin position="604"/>
        <end position="622"/>
    </location>
</feature>
<dbReference type="RefSeq" id="XP_003882529.1">
    <property type="nucleotide sequence ID" value="XM_003882480.1"/>
</dbReference>
<evidence type="ECO:0000313" key="2">
    <source>
        <dbReference type="EMBL" id="CBZ52497.1"/>
    </source>
</evidence>
<feature type="region of interest" description="Disordered" evidence="1">
    <location>
        <begin position="604"/>
        <end position="636"/>
    </location>
</feature>
<dbReference type="GeneID" id="13444577"/>
<dbReference type="Proteomes" id="UP000007494">
    <property type="component" value="Chromosome VIIa"/>
</dbReference>
<feature type="compositionally biased region" description="Basic and acidic residues" evidence="1">
    <location>
        <begin position="228"/>
        <end position="252"/>
    </location>
</feature>
<evidence type="ECO:0000313" key="3">
    <source>
        <dbReference type="EMBL" id="CEL66474.1"/>
    </source>
</evidence>
<feature type="compositionally biased region" description="Basic and acidic residues" evidence="1">
    <location>
        <begin position="282"/>
        <end position="300"/>
    </location>
</feature>
<feature type="region of interest" description="Disordered" evidence="1">
    <location>
        <begin position="1"/>
        <end position="29"/>
    </location>
</feature>
<dbReference type="eggNOG" id="ENOG502QYIK">
    <property type="taxonomic scope" value="Eukaryota"/>
</dbReference>
<keyword evidence="4" id="KW-1185">Reference proteome</keyword>
<organism evidence="2 4">
    <name type="scientific">Neospora caninum (strain Liverpool)</name>
    <dbReference type="NCBI Taxonomy" id="572307"/>
    <lineage>
        <taxon>Eukaryota</taxon>
        <taxon>Sar</taxon>
        <taxon>Alveolata</taxon>
        <taxon>Apicomplexa</taxon>
        <taxon>Conoidasida</taxon>
        <taxon>Coccidia</taxon>
        <taxon>Eucoccidiorida</taxon>
        <taxon>Eimeriorina</taxon>
        <taxon>Sarcocystidae</taxon>
        <taxon>Neospora</taxon>
    </lineage>
</organism>
<reference evidence="2" key="2">
    <citation type="submission" date="2011-03" db="EMBL/GenBank/DDBJ databases">
        <title>Comparative genomics and transcriptomics of Neospora caninum and Toxoplasma gondii.</title>
        <authorList>
            <person name="Reid A.J."/>
            <person name="Sohal A."/>
            <person name="Harris D."/>
            <person name="Quail M."/>
            <person name="Sanders M."/>
            <person name="Berriman M."/>
            <person name="Wastling J.M."/>
            <person name="Pain A."/>
        </authorList>
    </citation>
    <scope>NUCLEOTIDE SEQUENCE</scope>
    <source>
        <strain evidence="2">Liverpool</strain>
    </source>
</reference>
<name>F0VFK3_NEOCL</name>
<reference evidence="2" key="1">
    <citation type="submission" date="2011-02" db="EMBL/GenBank/DDBJ databases">
        <authorList>
            <person name="Aslett M."/>
        </authorList>
    </citation>
    <scope>NUCLEOTIDE SEQUENCE</scope>
    <source>
        <strain evidence="2">Liverpool</strain>
    </source>
</reference>
<sequence length="726" mass="77874">MADGDCRTTHELPCEGNIRPVGDGKQGGPSAGLHMLRPGSFELVGSRDPHRAFQLDSAARRNTLSREFQQAAQHRTVLGSDPQTTSPGAVPAPSFLFRGTKMSSETSLARVCGAREVQAPLPSRESRDQGGGVPVAARMQTEEGEMSLVSQSCSAHQERPDTRLEHHGLEREATDLSQERAASSRLEEPSSDSTEANWKVAQLAKRCRRSSVLCCRCRETPMPREEAVSAKHAFEEGESDRKRTGDCDEGSRTESLTSPTSEISHDCCSCCYCSCSQHEEGGTGDEGKGHGDLDAKDRGEGASLPTMQSTWQPHQSSSRIICIDGPNRPETFERNLRQLSEEFPCIHQGLIISLLETAENNLAHARQLVQVVSDTTSSSRGGTSGSARVSSTRVRQLANGGGELHRDGPSGSWPGREPVCSAMPENADCEQALSWRPASRKRQMEGEDVVNRPRASSPRLCDLSSSFLKSVESSVSAGEAAPASSPSPAASAVFSRATDGSCAAAPSDKRATAPEELRRNPRLDWSGRDATAPTASAGSLGNAGAGLSVTVEFWSLEWTQRMLRVIYSATSAEDAKAKASALMQEQTEQLLNIHAGSLSLCASSQSAGEGSETATSRVSTSGADPAEDQSPSLEEMEKKVELLQNDKRLLARAVKAQHERIQTLQASLSEKTADLERVLGEKRALQQDVQKIKDAAAALLLGSSSLRAGSFCRDNSSFDRPFPDVC</sequence>
<feature type="compositionally biased region" description="Basic and acidic residues" evidence="1">
    <location>
        <begin position="156"/>
        <end position="178"/>
    </location>
</feature>
<dbReference type="EMBL" id="FR823388">
    <property type="protein sequence ID" value="CBZ52497.1"/>
    <property type="molecule type" value="Genomic_DNA"/>
</dbReference>
<dbReference type="OMA" id="RMLRVIY"/>
<evidence type="ECO:0000256" key="1">
    <source>
        <dbReference type="SAM" id="MobiDB-lite"/>
    </source>
</evidence>
<feature type="compositionally biased region" description="Low complexity" evidence="1">
    <location>
        <begin position="375"/>
        <end position="395"/>
    </location>
</feature>
<feature type="compositionally biased region" description="Polar residues" evidence="1">
    <location>
        <begin position="305"/>
        <end position="319"/>
    </location>
</feature>
<feature type="compositionally biased region" description="Basic and acidic residues" evidence="1">
    <location>
        <begin position="442"/>
        <end position="451"/>
    </location>
</feature>